<reference evidence="2" key="3">
    <citation type="submission" date="2021-06" db="EMBL/GenBank/DDBJ databases">
        <title>Updating the genus Pseudomonas: Description of 43 new species and partition of the Pseudomonas putida group.</title>
        <authorList>
            <person name="Girard L."/>
            <person name="Lood C."/>
            <person name="Vandamme P."/>
            <person name="Rokni-Zadeh H."/>
            <person name="Van Noort V."/>
            <person name="Hofte M."/>
            <person name="Lavigne R."/>
            <person name="De Mot R."/>
        </authorList>
    </citation>
    <scope>NUCLEOTIDE SEQUENCE</scope>
    <source>
        <strain evidence="2">SWRI12</strain>
    </source>
</reference>
<sequence length="396" mass="46492">MIKINKAFSSDFKETYVQYALNVVLWPNISKLVETIPHIHRKLAKQIFNKRFLEVLLRSEPASFEDIIQRLYTLFPYIAERYCYSYLLKEIDIATNIINMATDSPSDRSEFDKLVNRTIQQLKRLTSRYRLYLTPFIIAELESSIPRYKKKKYLCRLENAFRGHSQITERDRALFPAWVNQLPSCFDYDAVSQELGQAITEQLEITVCPYCGLESIQTYSSISVRPDLDHFYPRTRFPFLAISLYNLIPAGSICNQKLKRNNSMLGHMHPHIEGLDNDPMFRFGFLPDGDIRNTFCLDILQQNSNAKNNNLKLFKIKGMYNGNEDLREWYCCTYELREFLKQEGEELTNIDFMSPLYKSVIDIRRPNTKVSAQKFKIEALNELFHQTLCIVDQPML</sequence>
<name>A0A923FB66_9PSED</name>
<protein>
    <recommendedName>
        <fullName evidence="4">HNH nuclease domain-containing protein</fullName>
    </recommendedName>
</protein>
<evidence type="ECO:0000313" key="3">
    <source>
        <dbReference type="Proteomes" id="UP000636518"/>
    </source>
</evidence>
<evidence type="ECO:0008006" key="4">
    <source>
        <dbReference type="Google" id="ProtNLM"/>
    </source>
</evidence>
<evidence type="ECO:0000313" key="1">
    <source>
        <dbReference type="EMBL" id="MBC3389173.1"/>
    </source>
</evidence>
<proteinExistence type="predicted"/>
<accession>A0A923FB66</accession>
<dbReference type="AlphaFoldDB" id="A0A923FB66"/>
<dbReference type="EMBL" id="JABWRB020000001">
    <property type="protein sequence ID" value="MBV4493759.1"/>
    <property type="molecule type" value="Genomic_DNA"/>
</dbReference>
<evidence type="ECO:0000313" key="2">
    <source>
        <dbReference type="EMBL" id="MBV4493759.1"/>
    </source>
</evidence>
<comment type="caution">
    <text evidence="1">The sequence shown here is derived from an EMBL/GenBank/DDBJ whole genome shotgun (WGS) entry which is preliminary data.</text>
</comment>
<gene>
    <name evidence="2" type="ORF">HU715_000195</name>
    <name evidence="1" type="ORF">HU715_05875</name>
</gene>
<keyword evidence="3" id="KW-1185">Reference proteome</keyword>
<dbReference type="RefSeq" id="WP_186705420.1">
    <property type="nucleotide sequence ID" value="NZ_JABWRB020000001.1"/>
</dbReference>
<reference evidence="1 3" key="1">
    <citation type="journal article" date="2020" name="Microorganisms">
        <title>Reliable Identification of Environmental Pseudomonas Isolates Using the rpoD Gene.</title>
        <authorList>
            <consortium name="The Broad Institute Genome Sequencing Platform"/>
            <person name="Girard L."/>
            <person name="Lood C."/>
            <person name="Rokni-Zadeh H."/>
            <person name="van Noort V."/>
            <person name="Lavigne R."/>
            <person name="De Mot R."/>
        </authorList>
    </citation>
    <scope>NUCLEOTIDE SEQUENCE</scope>
    <source>
        <strain evidence="1 3">SWRI12</strain>
    </source>
</reference>
<dbReference type="EMBL" id="JABWRB010000005">
    <property type="protein sequence ID" value="MBC3389173.1"/>
    <property type="molecule type" value="Genomic_DNA"/>
</dbReference>
<reference evidence="1" key="2">
    <citation type="submission" date="2020-07" db="EMBL/GenBank/DDBJ databases">
        <authorList>
            <person name="Lood C."/>
            <person name="Girard L."/>
        </authorList>
    </citation>
    <scope>NUCLEOTIDE SEQUENCE</scope>
    <source>
        <strain evidence="1">SWRI12</strain>
    </source>
</reference>
<organism evidence="1">
    <name type="scientific">Pseudomonas zanjanensis</name>
    <dbReference type="NCBI Taxonomy" id="2745496"/>
    <lineage>
        <taxon>Bacteria</taxon>
        <taxon>Pseudomonadati</taxon>
        <taxon>Pseudomonadota</taxon>
        <taxon>Gammaproteobacteria</taxon>
        <taxon>Pseudomonadales</taxon>
        <taxon>Pseudomonadaceae</taxon>
        <taxon>Pseudomonas</taxon>
    </lineage>
</organism>
<dbReference type="Proteomes" id="UP000636518">
    <property type="component" value="Unassembled WGS sequence"/>
</dbReference>